<dbReference type="SUPFAM" id="SSF51182">
    <property type="entry name" value="RmlC-like cupins"/>
    <property type="match status" value="1"/>
</dbReference>
<dbReference type="Proteomes" id="UP000824029">
    <property type="component" value="Unassembled WGS sequence"/>
</dbReference>
<sequence>MSSYDARPVIDVSALSGGVEGYEAIRSVLRERLDAGARGGESARAVLAVECYPGVDLEEVSRELVGPLEPALVVCADEVMQDARAIQARIADHITDDRVFGVMSHYTLDQFVDADRVRAARDRVARADGLVVLYGFGATRIADPDVLVYADLTRWEIQLRQRRGACNWMADNSDEDQLRKFKRGYFFEWRMADREKRRLFDRWDYLLDTNRAGSPAMVEGGLFRRALEMGSRRPFRLVPYFDASVWGGHWMQRRFGLDPDAENFGWAFDGVPEENSLVFRFSGAEVEVPAIDMVLFQPDNLLGPKVRARFGCEFPIRFDFLDTMGGGNLSLQVHPLTEYVQDVFGVHYTQDESYYILDATERSCVYLGVREGVSREELVADLRRAESGADTFHDELFVNRIPVRKHDHVLIPAGTIHCSGPDTVVLEISATPYIFTFKLWDWGRVGLDGLPRPVHIDHGEKNIRMDRTTDYVLEHQVDRADAPHENLSSQPGVVEERTGLHELEFIETRRHWFDDSATLATHESVNMLNLVEGESVTVESIDGSFEPYVVHYGETFVVPECVGEYVLRNTGEPGGKVGVIQAFVRIP</sequence>
<keyword evidence="3" id="KW-0413">Isomerase</keyword>
<evidence type="ECO:0000313" key="4">
    <source>
        <dbReference type="Proteomes" id="UP000824029"/>
    </source>
</evidence>
<evidence type="ECO:0000256" key="2">
    <source>
        <dbReference type="ARBA" id="ARBA00022833"/>
    </source>
</evidence>
<dbReference type="GO" id="GO:0016853">
    <property type="term" value="F:isomerase activity"/>
    <property type="evidence" value="ECO:0007669"/>
    <property type="project" value="UniProtKB-KW"/>
</dbReference>
<dbReference type="CDD" id="cd07010">
    <property type="entry name" value="cupin_PMI_type_I_N_bac"/>
    <property type="match status" value="1"/>
</dbReference>
<protein>
    <submittedName>
        <fullName evidence="3">Class I mannose-6-phosphate isomerase</fullName>
    </submittedName>
</protein>
<dbReference type="GO" id="GO:0046872">
    <property type="term" value="F:metal ion binding"/>
    <property type="evidence" value="ECO:0007669"/>
    <property type="project" value="UniProtKB-KW"/>
</dbReference>
<dbReference type="EMBL" id="DXBZ01000080">
    <property type="protein sequence ID" value="HIZ18332.1"/>
    <property type="molecule type" value="Genomic_DNA"/>
</dbReference>
<dbReference type="PANTHER" id="PTHR42742:SF3">
    <property type="entry name" value="FRUCTOKINASE"/>
    <property type="match status" value="1"/>
</dbReference>
<comment type="caution">
    <text evidence="3">The sequence shown here is derived from an EMBL/GenBank/DDBJ whole genome shotgun (WGS) entry which is preliminary data.</text>
</comment>
<evidence type="ECO:0000313" key="3">
    <source>
        <dbReference type="EMBL" id="HIZ18332.1"/>
    </source>
</evidence>
<dbReference type="InterPro" id="IPR014710">
    <property type="entry name" value="RmlC-like_jellyroll"/>
</dbReference>
<dbReference type="PIRSF" id="PIRSF026713">
    <property type="entry name" value="PMI_Firm_long_prd"/>
    <property type="match status" value="1"/>
</dbReference>
<reference evidence="3" key="2">
    <citation type="submission" date="2021-04" db="EMBL/GenBank/DDBJ databases">
        <authorList>
            <person name="Gilroy R."/>
        </authorList>
    </citation>
    <scope>NUCLEOTIDE SEQUENCE</scope>
    <source>
        <strain evidence="3">ChiHecolR3B27-1887</strain>
    </source>
</reference>
<evidence type="ECO:0000256" key="1">
    <source>
        <dbReference type="ARBA" id="ARBA00022723"/>
    </source>
</evidence>
<dbReference type="InterPro" id="IPR051804">
    <property type="entry name" value="Carb_Metab_Reg_Kinase/Isom"/>
</dbReference>
<dbReference type="InterPro" id="IPR016847">
    <property type="entry name" value="Man6P_Isoase_Firm_lng_prd"/>
</dbReference>
<proteinExistence type="predicted"/>
<accession>A0A9D2IQ40</accession>
<dbReference type="InterPro" id="IPR011051">
    <property type="entry name" value="RmlC_Cupin_sf"/>
</dbReference>
<dbReference type="AlphaFoldDB" id="A0A9D2IQ40"/>
<keyword evidence="2" id="KW-0862">Zinc</keyword>
<gene>
    <name evidence="3" type="ORF">IAA22_04390</name>
</gene>
<name>A0A9D2IQ40_9ACTN</name>
<reference evidence="3" key="1">
    <citation type="journal article" date="2021" name="PeerJ">
        <title>Extensive microbial diversity within the chicken gut microbiome revealed by metagenomics and culture.</title>
        <authorList>
            <person name="Gilroy R."/>
            <person name="Ravi A."/>
            <person name="Getino M."/>
            <person name="Pursley I."/>
            <person name="Horton D.L."/>
            <person name="Alikhan N.F."/>
            <person name="Baker D."/>
            <person name="Gharbi K."/>
            <person name="Hall N."/>
            <person name="Watson M."/>
            <person name="Adriaenssens E.M."/>
            <person name="Foster-Nyarko E."/>
            <person name="Jarju S."/>
            <person name="Secka A."/>
            <person name="Antonio M."/>
            <person name="Oren A."/>
            <person name="Chaudhuri R.R."/>
            <person name="La Ragione R."/>
            <person name="Hildebrand F."/>
            <person name="Pallen M.J."/>
        </authorList>
    </citation>
    <scope>NUCLEOTIDE SEQUENCE</scope>
    <source>
        <strain evidence="3">ChiHecolR3B27-1887</strain>
    </source>
</reference>
<dbReference type="PANTHER" id="PTHR42742">
    <property type="entry name" value="TRANSCRIPTIONAL REPRESSOR MPRA"/>
    <property type="match status" value="1"/>
</dbReference>
<dbReference type="Gene3D" id="2.60.120.10">
    <property type="entry name" value="Jelly Rolls"/>
    <property type="match status" value="1"/>
</dbReference>
<keyword evidence="1" id="KW-0479">Metal-binding</keyword>
<organism evidence="3 4">
    <name type="scientific">Candidatus Olsenella stercoravium</name>
    <dbReference type="NCBI Taxonomy" id="2838713"/>
    <lineage>
        <taxon>Bacteria</taxon>
        <taxon>Bacillati</taxon>
        <taxon>Actinomycetota</taxon>
        <taxon>Coriobacteriia</taxon>
        <taxon>Coriobacteriales</taxon>
        <taxon>Atopobiaceae</taxon>
        <taxon>Olsenella</taxon>
    </lineage>
</organism>